<feature type="domain" description="Peptidoglycan binding-like" evidence="2">
    <location>
        <begin position="316"/>
        <end position="359"/>
    </location>
</feature>
<feature type="region of interest" description="Disordered" evidence="1">
    <location>
        <begin position="1"/>
        <end position="25"/>
    </location>
</feature>
<evidence type="ECO:0000256" key="1">
    <source>
        <dbReference type="SAM" id="MobiDB-lite"/>
    </source>
</evidence>
<feature type="compositionally biased region" description="Low complexity" evidence="1">
    <location>
        <begin position="60"/>
        <end position="82"/>
    </location>
</feature>
<evidence type="ECO:0000313" key="4">
    <source>
        <dbReference type="Proteomes" id="UP000037460"/>
    </source>
</evidence>
<sequence>MSRDLEEPTQLDLEEQLPESPSLIDEATRRLEERMLVGYYRGYKNDPFAAKPEAKPELAPPASAATVSSTTPTPTRETAPAAVDEDWEPAAIDDKLTEEASEKLPRSFRVDDEPTEEASEKLPSGAGPVEAPVVAKTGAKPKSAGWQTLRELRWLSLHGKSIYQSTDAPIAKAAEMASAEMAEAEPTAVPKFAIADPHFNEGFHPNVRCDCSGMNPIVGMRYHLRGQDYDLCQAEYDKLSAAVQAVYEAIPPPALVLQPRRACYVLSAANMMLKRTPPWAEQAIELYMQAKALPLTTKQAAMADTKLALALSYLGDQDVKMLQLFLNEALGQQLVTPDGVYGPRTRQAVLDFESRFGMPLGADLTEQLRTVRSLLSAPKGAVAGGQAAGGSALVSAQEGAGQAIPYVLGGIGLPRTKHRTCSLDFNVLDLLQYAQYGAIQREDVWQREDVHSRWTRMCAGFTWA</sequence>
<organism evidence="3 4">
    <name type="scientific">Chrysochromulina tobinii</name>
    <dbReference type="NCBI Taxonomy" id="1460289"/>
    <lineage>
        <taxon>Eukaryota</taxon>
        <taxon>Haptista</taxon>
        <taxon>Haptophyta</taxon>
        <taxon>Prymnesiophyceae</taxon>
        <taxon>Prymnesiales</taxon>
        <taxon>Chrysochromulinaceae</taxon>
        <taxon>Chrysochromulina</taxon>
    </lineage>
</organism>
<proteinExistence type="predicted"/>
<protein>
    <recommendedName>
        <fullName evidence="2">Peptidoglycan binding-like domain-containing protein</fullName>
    </recommendedName>
</protein>
<feature type="region of interest" description="Disordered" evidence="1">
    <location>
        <begin position="45"/>
        <end position="131"/>
    </location>
</feature>
<feature type="compositionally biased region" description="Basic and acidic residues" evidence="1">
    <location>
        <begin position="92"/>
        <end position="112"/>
    </location>
</feature>
<dbReference type="AlphaFoldDB" id="A0A0M0JSC3"/>
<dbReference type="InterPro" id="IPR002477">
    <property type="entry name" value="Peptidoglycan-bd-like"/>
</dbReference>
<evidence type="ECO:0000313" key="3">
    <source>
        <dbReference type="EMBL" id="KOO29103.1"/>
    </source>
</evidence>
<dbReference type="Gene3D" id="1.10.101.10">
    <property type="entry name" value="PGBD-like superfamily/PGBD"/>
    <property type="match status" value="1"/>
</dbReference>
<dbReference type="InterPro" id="IPR036365">
    <property type="entry name" value="PGBD-like_sf"/>
</dbReference>
<dbReference type="Proteomes" id="UP000037460">
    <property type="component" value="Unassembled WGS sequence"/>
</dbReference>
<dbReference type="EMBL" id="JWZX01002462">
    <property type="protein sequence ID" value="KOO29103.1"/>
    <property type="molecule type" value="Genomic_DNA"/>
</dbReference>
<accession>A0A0M0JSC3</accession>
<name>A0A0M0JSC3_9EUKA</name>
<feature type="compositionally biased region" description="Acidic residues" evidence="1">
    <location>
        <begin position="7"/>
        <end position="17"/>
    </location>
</feature>
<dbReference type="Pfam" id="PF01471">
    <property type="entry name" value="PG_binding_1"/>
    <property type="match status" value="1"/>
</dbReference>
<evidence type="ECO:0000259" key="2">
    <source>
        <dbReference type="Pfam" id="PF01471"/>
    </source>
</evidence>
<reference evidence="4" key="1">
    <citation type="journal article" date="2015" name="PLoS Genet.">
        <title>Genome Sequence and Transcriptome Analyses of Chrysochromulina tobin: Metabolic Tools for Enhanced Algal Fitness in the Prominent Order Prymnesiales (Haptophyceae).</title>
        <authorList>
            <person name="Hovde B.T."/>
            <person name="Deodato C.R."/>
            <person name="Hunsperger H.M."/>
            <person name="Ryken S.A."/>
            <person name="Yost W."/>
            <person name="Jha R.K."/>
            <person name="Patterson J."/>
            <person name="Monnat R.J. Jr."/>
            <person name="Barlow S.B."/>
            <person name="Starkenburg S.R."/>
            <person name="Cattolico R.A."/>
        </authorList>
    </citation>
    <scope>NUCLEOTIDE SEQUENCE</scope>
    <source>
        <strain evidence="4">CCMP291</strain>
    </source>
</reference>
<dbReference type="SUPFAM" id="SSF47090">
    <property type="entry name" value="PGBD-like"/>
    <property type="match status" value="1"/>
</dbReference>
<gene>
    <name evidence="3" type="ORF">Ctob_010494</name>
</gene>
<keyword evidence="4" id="KW-1185">Reference proteome</keyword>
<dbReference type="InterPro" id="IPR036366">
    <property type="entry name" value="PGBDSf"/>
</dbReference>
<comment type="caution">
    <text evidence="3">The sequence shown here is derived from an EMBL/GenBank/DDBJ whole genome shotgun (WGS) entry which is preliminary data.</text>
</comment>